<dbReference type="GO" id="GO:0016018">
    <property type="term" value="F:cyclosporin A binding"/>
    <property type="evidence" value="ECO:0007669"/>
    <property type="project" value="TreeGrafter"/>
</dbReference>
<dbReference type="GO" id="GO:0005737">
    <property type="term" value="C:cytoplasm"/>
    <property type="evidence" value="ECO:0007669"/>
    <property type="project" value="TreeGrafter"/>
</dbReference>
<feature type="signal peptide" evidence="1">
    <location>
        <begin position="1"/>
        <end position="32"/>
    </location>
</feature>
<dbReference type="Pfam" id="PF00160">
    <property type="entry name" value="Pro_isomerase"/>
    <property type="match status" value="1"/>
</dbReference>
<dbReference type="EC" id="5.2.1.8" evidence="1"/>
<keyword evidence="1" id="KW-0732">Signal</keyword>
<proteinExistence type="inferred from homology"/>
<feature type="chain" id="PRO_5006514198" description="Peptidyl-prolyl cis-trans isomerase" evidence="1">
    <location>
        <begin position="33"/>
        <end position="244"/>
    </location>
</feature>
<dbReference type="PANTHER" id="PTHR11071">
    <property type="entry name" value="PEPTIDYL-PROLYL CIS-TRANS ISOMERASE"/>
    <property type="match status" value="1"/>
</dbReference>
<keyword evidence="1" id="KW-0697">Rotamase</keyword>
<comment type="function">
    <text evidence="1">PPIases accelerate the folding of proteins. It catalyzes the cis-trans isomerization of proline imidic peptide bonds in oligopeptides.</text>
</comment>
<dbReference type="SUPFAM" id="SSF50891">
    <property type="entry name" value="Cyclophilin-like"/>
    <property type="match status" value="1"/>
</dbReference>
<dbReference type="Gene3D" id="2.40.100.10">
    <property type="entry name" value="Cyclophilin-like"/>
    <property type="match status" value="1"/>
</dbReference>
<comment type="catalytic activity">
    <reaction evidence="1">
        <text>[protein]-peptidylproline (omega=180) = [protein]-peptidylproline (omega=0)</text>
        <dbReference type="Rhea" id="RHEA:16237"/>
        <dbReference type="Rhea" id="RHEA-COMP:10747"/>
        <dbReference type="Rhea" id="RHEA-COMP:10748"/>
        <dbReference type="ChEBI" id="CHEBI:83833"/>
        <dbReference type="ChEBI" id="CHEBI:83834"/>
        <dbReference type="EC" id="5.2.1.8"/>
    </reaction>
</comment>
<name>A0A0B6YSI6_9EUPU</name>
<keyword evidence="1" id="KW-0413">Isomerase</keyword>
<comment type="similarity">
    <text evidence="1">Belongs to the cyclophilin-type PPIase family.</text>
</comment>
<sequence>TNSEHPRTNQIMMLVYVFSALLAAMLCSLSDAAGKKGDDVQWQATRVNETVTAEVLLDILVKNYDASGDLQGTLRIALFGETVPMTVLNFYSICNGVKRPSGELKYAGTNCHRISRDLNFQCGDTTTGDGTGGISMYGDTFNDESFQIGISEKGTVAMANRGPNTNGSQFFVSFRSWQFLDDLHVGFGQVVGKESLDFLDKLAEIEVENDSVTPKKKVKIVSCAAKDTKKYKIQRRAALSDDKF</sequence>
<evidence type="ECO:0000256" key="1">
    <source>
        <dbReference type="RuleBase" id="RU363019"/>
    </source>
</evidence>
<dbReference type="EMBL" id="HACG01012222">
    <property type="protein sequence ID" value="CEK59087.1"/>
    <property type="molecule type" value="Transcribed_RNA"/>
</dbReference>
<dbReference type="CDD" id="cd00317">
    <property type="entry name" value="cyclophilin"/>
    <property type="match status" value="1"/>
</dbReference>
<dbReference type="GO" id="GO:0003755">
    <property type="term" value="F:peptidyl-prolyl cis-trans isomerase activity"/>
    <property type="evidence" value="ECO:0007669"/>
    <property type="project" value="UniProtKB-UniRule"/>
</dbReference>
<dbReference type="PROSITE" id="PS50072">
    <property type="entry name" value="CSA_PPIASE_2"/>
    <property type="match status" value="1"/>
</dbReference>
<dbReference type="InterPro" id="IPR029000">
    <property type="entry name" value="Cyclophilin-like_dom_sf"/>
</dbReference>
<feature type="domain" description="PPIase cyclophilin-type" evidence="2">
    <location>
        <begin position="61"/>
        <end position="225"/>
    </location>
</feature>
<organism evidence="3">
    <name type="scientific">Arion vulgaris</name>
    <dbReference type="NCBI Taxonomy" id="1028688"/>
    <lineage>
        <taxon>Eukaryota</taxon>
        <taxon>Metazoa</taxon>
        <taxon>Spiralia</taxon>
        <taxon>Lophotrochozoa</taxon>
        <taxon>Mollusca</taxon>
        <taxon>Gastropoda</taxon>
        <taxon>Heterobranchia</taxon>
        <taxon>Euthyneura</taxon>
        <taxon>Panpulmonata</taxon>
        <taxon>Eupulmonata</taxon>
        <taxon>Stylommatophora</taxon>
        <taxon>Helicina</taxon>
        <taxon>Arionoidea</taxon>
        <taxon>Arionidae</taxon>
        <taxon>Arion</taxon>
    </lineage>
</organism>
<reference evidence="3" key="1">
    <citation type="submission" date="2014-12" db="EMBL/GenBank/DDBJ databases">
        <title>Insight into the proteome of Arion vulgaris.</title>
        <authorList>
            <person name="Aradska J."/>
            <person name="Bulat T."/>
            <person name="Smidak R."/>
            <person name="Sarate P."/>
            <person name="Gangsoo J."/>
            <person name="Sialana F."/>
            <person name="Bilban M."/>
            <person name="Lubec G."/>
        </authorList>
    </citation>
    <scope>NUCLEOTIDE SEQUENCE</scope>
    <source>
        <tissue evidence="3">Skin</tissue>
    </source>
</reference>
<dbReference type="InterPro" id="IPR002130">
    <property type="entry name" value="Cyclophilin-type_PPIase_dom"/>
</dbReference>
<protein>
    <recommendedName>
        <fullName evidence="1">Peptidyl-prolyl cis-trans isomerase</fullName>
        <shortName evidence="1">PPIase</shortName>
        <ecNumber evidence="1">5.2.1.8</ecNumber>
    </recommendedName>
</protein>
<accession>A0A0B6YSI6</accession>
<dbReference type="PRINTS" id="PR00153">
    <property type="entry name" value="CSAPPISMRASE"/>
</dbReference>
<feature type="non-terminal residue" evidence="3">
    <location>
        <position position="1"/>
    </location>
</feature>
<dbReference type="AlphaFoldDB" id="A0A0B6YSI6"/>
<evidence type="ECO:0000259" key="2">
    <source>
        <dbReference type="PROSITE" id="PS50072"/>
    </source>
</evidence>
<dbReference type="PANTHER" id="PTHR11071:SF547">
    <property type="entry name" value="PEPTIDYL-PROLYL CIS-TRANS ISOMERASE"/>
    <property type="match status" value="1"/>
</dbReference>
<gene>
    <name evidence="3" type="primary">ORF35152</name>
</gene>
<dbReference type="GO" id="GO:0006457">
    <property type="term" value="P:protein folding"/>
    <property type="evidence" value="ECO:0007669"/>
    <property type="project" value="TreeGrafter"/>
</dbReference>
<evidence type="ECO:0000313" key="3">
    <source>
        <dbReference type="EMBL" id="CEK59087.1"/>
    </source>
</evidence>